<sequence>LAIRDATDRDLYDYDLVFLGSPSIQFLPAEPVMRFIKDKMKLHMERGDIKLCAPKIPGKAAVVFCTYSGPHTGLNEAVTTGKYMGQFFEHLGFDVVGEWYVVGEFHNWEEANKMGRLGDIRGRPSEEDLLKVRSDVSSLVRSILDTPR</sequence>
<dbReference type="EMBL" id="BARW01009399">
    <property type="protein sequence ID" value="GAI80001.1"/>
    <property type="molecule type" value="Genomic_DNA"/>
</dbReference>
<name>X1SLJ1_9ZZZZ</name>
<comment type="caution">
    <text evidence="1">The sequence shown here is derived from an EMBL/GenBank/DDBJ whole genome shotgun (WGS) entry which is preliminary data.</text>
</comment>
<dbReference type="InterPro" id="IPR029039">
    <property type="entry name" value="Flavoprotein-like_sf"/>
</dbReference>
<dbReference type="SUPFAM" id="SSF52218">
    <property type="entry name" value="Flavoproteins"/>
    <property type="match status" value="1"/>
</dbReference>
<evidence type="ECO:0008006" key="2">
    <source>
        <dbReference type="Google" id="ProtNLM"/>
    </source>
</evidence>
<dbReference type="Gene3D" id="3.40.50.360">
    <property type="match status" value="1"/>
</dbReference>
<feature type="non-terminal residue" evidence="1">
    <location>
        <position position="1"/>
    </location>
</feature>
<protein>
    <recommendedName>
        <fullName evidence="2">Flavodoxin-like domain-containing protein</fullName>
    </recommendedName>
</protein>
<accession>X1SLJ1</accession>
<reference evidence="1" key="1">
    <citation type="journal article" date="2014" name="Front. Microbiol.">
        <title>High frequency of phylogenetically diverse reductive dehalogenase-homologous genes in deep subseafloor sedimentary metagenomes.</title>
        <authorList>
            <person name="Kawai M."/>
            <person name="Futagami T."/>
            <person name="Toyoda A."/>
            <person name="Takaki Y."/>
            <person name="Nishi S."/>
            <person name="Hori S."/>
            <person name="Arai W."/>
            <person name="Tsubouchi T."/>
            <person name="Morono Y."/>
            <person name="Uchiyama I."/>
            <person name="Ito T."/>
            <person name="Fujiyama A."/>
            <person name="Inagaki F."/>
            <person name="Takami H."/>
        </authorList>
    </citation>
    <scope>NUCLEOTIDE SEQUENCE</scope>
    <source>
        <strain evidence="1">Expedition CK06-06</strain>
    </source>
</reference>
<gene>
    <name evidence="1" type="ORF">S12H4_18922</name>
</gene>
<evidence type="ECO:0000313" key="1">
    <source>
        <dbReference type="EMBL" id="GAI80001.1"/>
    </source>
</evidence>
<proteinExistence type="predicted"/>
<organism evidence="1">
    <name type="scientific">marine sediment metagenome</name>
    <dbReference type="NCBI Taxonomy" id="412755"/>
    <lineage>
        <taxon>unclassified sequences</taxon>
        <taxon>metagenomes</taxon>
        <taxon>ecological metagenomes</taxon>
    </lineage>
</organism>
<dbReference type="AlphaFoldDB" id="X1SLJ1"/>